<keyword evidence="2" id="KW-1133">Transmembrane helix</keyword>
<gene>
    <name evidence="3" type="ORF">C1T31_11635</name>
</gene>
<dbReference type="OrthoDB" id="1119469at2"/>
<keyword evidence="2" id="KW-0472">Membrane</keyword>
<proteinExistence type="predicted"/>
<organism evidence="3 4">
    <name type="scientific">Hanstruepera neustonica</name>
    <dbReference type="NCBI Taxonomy" id="1445657"/>
    <lineage>
        <taxon>Bacteria</taxon>
        <taxon>Pseudomonadati</taxon>
        <taxon>Bacteroidota</taxon>
        <taxon>Flavobacteriia</taxon>
        <taxon>Flavobacteriales</taxon>
        <taxon>Flavobacteriaceae</taxon>
        <taxon>Hanstruepera</taxon>
    </lineage>
</organism>
<keyword evidence="4" id="KW-1185">Reference proteome</keyword>
<dbReference type="SUPFAM" id="SSF81901">
    <property type="entry name" value="HCP-like"/>
    <property type="match status" value="1"/>
</dbReference>
<dbReference type="EMBL" id="POWF01000008">
    <property type="protein sequence ID" value="PNQ72437.1"/>
    <property type="molecule type" value="Genomic_DNA"/>
</dbReference>
<reference evidence="3 4" key="1">
    <citation type="submission" date="2018-01" db="EMBL/GenBank/DDBJ databases">
        <title>The draft genome of Hanstruepera neustonica JCM19743.</title>
        <authorList>
            <person name="He R.-H."/>
            <person name="Du Z.-J."/>
        </authorList>
    </citation>
    <scope>NUCLEOTIDE SEQUENCE [LARGE SCALE GENOMIC DNA]</scope>
    <source>
        <strain evidence="3 4">JCM19743</strain>
    </source>
</reference>
<name>A0A2K1DWM6_9FLAO</name>
<evidence type="ECO:0008006" key="5">
    <source>
        <dbReference type="Google" id="ProtNLM"/>
    </source>
</evidence>
<accession>A0A2K1DWM6</accession>
<protein>
    <recommendedName>
        <fullName evidence="5">DUF2892 domain-containing protein</fullName>
    </recommendedName>
</protein>
<evidence type="ECO:0000313" key="3">
    <source>
        <dbReference type="EMBL" id="PNQ72437.1"/>
    </source>
</evidence>
<keyword evidence="2" id="KW-0812">Transmembrane</keyword>
<evidence type="ECO:0000256" key="2">
    <source>
        <dbReference type="SAM" id="Phobius"/>
    </source>
</evidence>
<feature type="transmembrane region" description="Helical" evidence="2">
    <location>
        <begin position="5"/>
        <end position="22"/>
    </location>
</feature>
<dbReference type="Proteomes" id="UP000236641">
    <property type="component" value="Unassembled WGS sequence"/>
</dbReference>
<dbReference type="InterPro" id="IPR011990">
    <property type="entry name" value="TPR-like_helical_dom_sf"/>
</dbReference>
<dbReference type="Gene3D" id="1.25.40.10">
    <property type="entry name" value="Tetratricopeptide repeat domain"/>
    <property type="match status" value="1"/>
</dbReference>
<sequence>MYNKIIKLIIAFGIIAFAIYQFTEGNIGNGIMYLLLSGIFIFLYFKNEFILLAFLRLRKQDFEGAKKWLNKIKNPSSALVKKQEGYYNYLHGIMVSQDNMNEAEKYFKKAISLGLSMDHDLAMAKLNLAGIAFSKRRKQEAQILLKEAEALDKRNILADQIKMFKQQMKKAAIPKQHYGQPTSARQNRRSRR</sequence>
<evidence type="ECO:0000313" key="4">
    <source>
        <dbReference type="Proteomes" id="UP000236641"/>
    </source>
</evidence>
<evidence type="ECO:0000256" key="1">
    <source>
        <dbReference type="SAM" id="MobiDB-lite"/>
    </source>
</evidence>
<feature type="transmembrane region" description="Helical" evidence="2">
    <location>
        <begin position="34"/>
        <end position="57"/>
    </location>
</feature>
<dbReference type="RefSeq" id="WP_103052681.1">
    <property type="nucleotide sequence ID" value="NZ_POWF01000008.1"/>
</dbReference>
<dbReference type="AlphaFoldDB" id="A0A2K1DWM6"/>
<comment type="caution">
    <text evidence="3">The sequence shown here is derived from an EMBL/GenBank/DDBJ whole genome shotgun (WGS) entry which is preliminary data.</text>
</comment>
<feature type="region of interest" description="Disordered" evidence="1">
    <location>
        <begin position="168"/>
        <end position="192"/>
    </location>
</feature>